<dbReference type="EMBL" id="DF968069">
    <property type="protein sequence ID" value="GAP03403.1"/>
    <property type="molecule type" value="Genomic_DNA"/>
</dbReference>
<protein>
    <submittedName>
        <fullName evidence="5">Copper transport repressor, CopY/TcrY family</fullName>
    </submittedName>
</protein>
<dbReference type="OrthoDB" id="1849040at2"/>
<dbReference type="Pfam" id="PF03965">
    <property type="entry name" value="Penicillinase_R"/>
    <property type="match status" value="1"/>
</dbReference>
<comment type="similarity">
    <text evidence="1">Belongs to the BlaI transcriptional regulatory family.</text>
</comment>
<dbReference type="InterPro" id="IPR005650">
    <property type="entry name" value="BlaI_family"/>
</dbReference>
<gene>
    <name evidence="5" type="ORF">FPFC_070190</name>
</gene>
<dbReference type="AlphaFoldDB" id="A0A3F3HBS4"/>
<proteinExistence type="inferred from homology"/>
<dbReference type="GO" id="GO:0003677">
    <property type="term" value="F:DNA binding"/>
    <property type="evidence" value="ECO:0007669"/>
    <property type="project" value="UniProtKB-KW"/>
</dbReference>
<keyword evidence="4" id="KW-0804">Transcription</keyword>
<dbReference type="RefSeq" id="WP_059379143.1">
    <property type="nucleotide sequence ID" value="NZ_DF968069.1"/>
</dbReference>
<dbReference type="InterPro" id="IPR036390">
    <property type="entry name" value="WH_DNA-bd_sf"/>
</dbReference>
<dbReference type="STRING" id="220714.SAMN05660469_1363"/>
<keyword evidence="6" id="KW-1185">Reference proteome</keyword>
<dbReference type="Proteomes" id="UP000061227">
    <property type="component" value="Unassembled WGS sequence"/>
</dbReference>
<dbReference type="Gene3D" id="1.10.10.10">
    <property type="entry name" value="Winged helix-like DNA-binding domain superfamily/Winged helix DNA-binding domain"/>
    <property type="match status" value="1"/>
</dbReference>
<evidence type="ECO:0000256" key="4">
    <source>
        <dbReference type="ARBA" id="ARBA00023163"/>
    </source>
</evidence>
<evidence type="ECO:0000256" key="3">
    <source>
        <dbReference type="ARBA" id="ARBA00023125"/>
    </source>
</evidence>
<dbReference type="SUPFAM" id="SSF46785">
    <property type="entry name" value="Winged helix' DNA-binding domain"/>
    <property type="match status" value="1"/>
</dbReference>
<sequence length="144" mass="16241">MNITDTEQAIMRIIWTKKQATGREIITEAQLSHDWSSSTIKTLIRRLTDKGMITVDKSKSVFTYLPAVSENDATDDQAKRLFESVCDAYKGTLLTELIQSEPLSQSDIVKMQEILANRAKTAPKQVDCHCLHEDMDEACAMHAH</sequence>
<dbReference type="InterPro" id="IPR036388">
    <property type="entry name" value="WH-like_DNA-bd_sf"/>
</dbReference>
<keyword evidence="2" id="KW-0805">Transcription regulation</keyword>
<dbReference type="NCBIfam" id="TIGR02698">
    <property type="entry name" value="CopY_TcrY"/>
    <property type="match status" value="1"/>
</dbReference>
<dbReference type="GO" id="GO:0045892">
    <property type="term" value="P:negative regulation of DNA-templated transcription"/>
    <property type="evidence" value="ECO:0007669"/>
    <property type="project" value="InterPro"/>
</dbReference>
<dbReference type="InterPro" id="IPR014071">
    <property type="entry name" value="Cu_transp_CopY/TcrY"/>
</dbReference>
<evidence type="ECO:0000313" key="5">
    <source>
        <dbReference type="EMBL" id="GAP03403.1"/>
    </source>
</evidence>
<reference evidence="5 6" key="1">
    <citation type="journal article" date="2015" name="BMC Genomics">
        <title>Comparative genomics of Fructobacillus spp. and Leuconostoc spp. reveals niche-specific evolution of Fructobacillus spp.</title>
        <authorList>
            <person name="Endo A."/>
            <person name="Tanizawa Y."/>
            <person name="Tanaka N."/>
            <person name="Maeno S."/>
            <person name="Kumar H."/>
            <person name="Shiwa Y."/>
            <person name="Okada S."/>
            <person name="Yoshikawa H."/>
            <person name="Dicks L."/>
            <person name="Nakagawa J."/>
            <person name="Arita M."/>
        </authorList>
    </citation>
    <scope>NUCLEOTIDE SEQUENCE [LARGE SCALE GENOMIC DNA]</scope>
    <source>
        <strain evidence="5 6">DSM 15468</strain>
    </source>
</reference>
<evidence type="ECO:0000256" key="1">
    <source>
        <dbReference type="ARBA" id="ARBA00011046"/>
    </source>
</evidence>
<organism evidence="5 6">
    <name type="scientific">Fructobacillus pseudoficulneus</name>
    <dbReference type="NCBI Taxonomy" id="220714"/>
    <lineage>
        <taxon>Bacteria</taxon>
        <taxon>Bacillati</taxon>
        <taxon>Bacillota</taxon>
        <taxon>Bacilli</taxon>
        <taxon>Lactobacillales</taxon>
        <taxon>Lactobacillaceae</taxon>
        <taxon>Fructobacillus</taxon>
    </lineage>
</organism>
<keyword evidence="3" id="KW-0238">DNA-binding</keyword>
<accession>A0A3F3HBS4</accession>
<dbReference type="PIRSF" id="PIRSF019455">
    <property type="entry name" value="CopR_AtkY"/>
    <property type="match status" value="1"/>
</dbReference>
<name>A0A3F3HBS4_9LACO</name>
<evidence type="ECO:0000256" key="2">
    <source>
        <dbReference type="ARBA" id="ARBA00023015"/>
    </source>
</evidence>
<evidence type="ECO:0000313" key="6">
    <source>
        <dbReference type="Proteomes" id="UP000061227"/>
    </source>
</evidence>